<protein>
    <submittedName>
        <fullName evidence="1">Uncharacterized protein</fullName>
    </submittedName>
</protein>
<keyword evidence="2" id="KW-1185">Reference proteome</keyword>
<dbReference type="Proteomes" id="UP000326641">
    <property type="component" value="Unassembled WGS sequence"/>
</dbReference>
<accession>A0A564WE86</accession>
<gene>
    <name evidence="1" type="ORF">DF3PA_30008</name>
</gene>
<dbReference type="AlphaFoldDB" id="A0A564WE86"/>
<sequence length="97" mass="10844">MHFLTYSFKIAQSLSRTEGLKEDPNRAYAARETRSFIHKNNHPGSFGARWRGFGKVSCGYCRAAFLPPGNFSRDEAGLHLELGKNRGDFLVCSYGLG</sequence>
<proteinExistence type="predicted"/>
<comment type="caution">
    <text evidence="1">The sequence shown here is derived from an EMBL/GenBank/DDBJ whole genome shotgun (WGS) entry which is preliminary data.</text>
</comment>
<organism evidence="1 2">
    <name type="scientific">Candidatus Defluviicoccus seviourii</name>
    <dbReference type="NCBI Taxonomy" id="2565273"/>
    <lineage>
        <taxon>Bacteria</taxon>
        <taxon>Pseudomonadati</taxon>
        <taxon>Pseudomonadota</taxon>
        <taxon>Alphaproteobacteria</taxon>
        <taxon>Rhodospirillales</taxon>
        <taxon>Rhodospirillaceae</taxon>
        <taxon>Defluviicoccus</taxon>
    </lineage>
</organism>
<dbReference type="EMBL" id="UXAT02000023">
    <property type="protein sequence ID" value="VUX46780.1"/>
    <property type="molecule type" value="Genomic_DNA"/>
</dbReference>
<name>A0A564WE86_9PROT</name>
<reference evidence="1" key="1">
    <citation type="submission" date="2018-11" db="EMBL/GenBank/DDBJ databases">
        <authorList>
            <person name="Onetto C."/>
        </authorList>
    </citation>
    <scope>NUCLEOTIDE SEQUENCE [LARGE SCALE GENOMIC DNA]</scope>
</reference>
<evidence type="ECO:0000313" key="2">
    <source>
        <dbReference type="Proteomes" id="UP000326641"/>
    </source>
</evidence>
<evidence type="ECO:0000313" key="1">
    <source>
        <dbReference type="EMBL" id="VUX46780.1"/>
    </source>
</evidence>